<sequence>MSKFRFNAIQTAQKRKPLEIEDFGKRSDFFGKNVFNDRAMMQYLSKEAYLGVRSAIDGGKKIDRKIANQIAASMKEWAISKNVTHYTHWFQPLTGATAEKHDAFFETIGQGMAIERFEGSQLVQQEPDASSFPSGGIRNTFEARGYTAWDPTSPAFIFGTTLCIPTIFVAYTGEALDYKTPLLRALNAVDTAATSVCKYFDKNVKKVQSSLGWEQEFFLIDKALAMSRPDIILSGRTLLGHSPAKGQQLDDHYFGSIPSRAINFMRELENECMLVGIPVKTRHNEVAPNQFEIAPIYEECNLAVDHNSLLMDIMGRVASKHNFKVLFHEKPFSGVNGSGKHNNWSLTTDSGVNLLGPGKTPMSNLQFLTFFINTIKAVLNYEELLRASIASASNEYRLGANEAPPAIMSIFIGEQLTKVLLDLESVTDGKLSPEEKTDLKLNVVGKIPDVLLDNTDRNRTSPFAFTGNKFEFRAVGSSANCANPMTVLNTIVAKQLNEFKIEVDALIESKGLKKDEAIFNILREYIKSSKNVLFEGNGYGIDWEKEAKKRKLSNNKTTPEALKVKTSKKTIDLFSELNVLSKVEVEARYDIELEEYTKHIQIESRVLGDVAGNHVVPTAVRYQNMLIENVKGLKDIFGKDFEEHAREQMRLIKKISSHIESIHSKVDAMISERKKANKLKDKEKKATAYCNKVKPYLEEIRYHCDKLEIMVDDELWPLTKYRELLFTR</sequence>
<dbReference type="Pfam" id="PF00120">
    <property type="entry name" value="Gln-synt_C"/>
    <property type="match status" value="1"/>
</dbReference>
<protein>
    <submittedName>
        <fullName evidence="5">Glutamine synthetase</fullName>
    </submittedName>
</protein>
<dbReference type="SUPFAM" id="SSF55931">
    <property type="entry name" value="Glutamine synthetase/guanido kinase"/>
    <property type="match status" value="1"/>
</dbReference>
<dbReference type="PANTHER" id="PTHR42974">
    <property type="entry name" value="GLUTAMINE SYNTHETASE"/>
    <property type="match status" value="1"/>
</dbReference>
<dbReference type="RefSeq" id="WP_090126367.1">
    <property type="nucleotide sequence ID" value="NZ_FNNJ01000015.1"/>
</dbReference>
<dbReference type="InterPro" id="IPR008147">
    <property type="entry name" value="Gln_synt_N"/>
</dbReference>
<dbReference type="AlphaFoldDB" id="A0A1H3GPD0"/>
<reference evidence="5 6" key="1">
    <citation type="submission" date="2016-10" db="EMBL/GenBank/DDBJ databases">
        <authorList>
            <person name="de Groot N.N."/>
        </authorList>
    </citation>
    <scope>NUCLEOTIDE SEQUENCE [LARGE SCALE GENOMIC DNA]</scope>
    <source>
        <strain evidence="5 6">DSM 24956</strain>
    </source>
</reference>
<name>A0A1H3GPD0_9FLAO</name>
<evidence type="ECO:0000313" key="5">
    <source>
        <dbReference type="EMBL" id="SDY04488.1"/>
    </source>
</evidence>
<dbReference type="InterPro" id="IPR022147">
    <property type="entry name" value="GSIII_N"/>
</dbReference>
<dbReference type="Pfam" id="PF12437">
    <property type="entry name" value="GSIII_N"/>
    <property type="match status" value="1"/>
</dbReference>
<dbReference type="PROSITE" id="PS51987">
    <property type="entry name" value="GS_CATALYTIC"/>
    <property type="match status" value="1"/>
</dbReference>
<evidence type="ECO:0000256" key="2">
    <source>
        <dbReference type="RuleBase" id="RU000384"/>
    </source>
</evidence>
<feature type="domain" description="GS beta-grasp" evidence="3">
    <location>
        <begin position="84"/>
        <end position="173"/>
    </location>
</feature>
<dbReference type="Pfam" id="PF18318">
    <property type="entry name" value="Gln-synt_C-ter"/>
    <property type="match status" value="1"/>
</dbReference>
<dbReference type="InterPro" id="IPR040577">
    <property type="entry name" value="Gln-synt_C"/>
</dbReference>
<dbReference type="PROSITE" id="PS51986">
    <property type="entry name" value="GS_BETA_GRASP"/>
    <property type="match status" value="1"/>
</dbReference>
<evidence type="ECO:0000259" key="4">
    <source>
        <dbReference type="PROSITE" id="PS51987"/>
    </source>
</evidence>
<dbReference type="Gene3D" id="1.20.120.1560">
    <property type="match status" value="1"/>
</dbReference>
<feature type="domain" description="GS catalytic" evidence="4">
    <location>
        <begin position="178"/>
        <end position="615"/>
    </location>
</feature>
<keyword evidence="6" id="KW-1185">Reference proteome</keyword>
<evidence type="ECO:0000259" key="3">
    <source>
        <dbReference type="PROSITE" id="PS51986"/>
    </source>
</evidence>
<accession>A0A1H3GPD0</accession>
<dbReference type="GO" id="GO:0006542">
    <property type="term" value="P:glutamine biosynthetic process"/>
    <property type="evidence" value="ECO:0007669"/>
    <property type="project" value="InterPro"/>
</dbReference>
<dbReference type="GO" id="GO:0004356">
    <property type="term" value="F:glutamine synthetase activity"/>
    <property type="evidence" value="ECO:0007669"/>
    <property type="project" value="InterPro"/>
</dbReference>
<dbReference type="SMART" id="SM01230">
    <property type="entry name" value="Gln-synt_C"/>
    <property type="match status" value="1"/>
</dbReference>
<organism evidence="5 6">
    <name type="scientific">Lutibacter oricola</name>
    <dbReference type="NCBI Taxonomy" id="762486"/>
    <lineage>
        <taxon>Bacteria</taxon>
        <taxon>Pseudomonadati</taxon>
        <taxon>Bacteroidota</taxon>
        <taxon>Flavobacteriia</taxon>
        <taxon>Flavobacteriales</taxon>
        <taxon>Flavobacteriaceae</taxon>
        <taxon>Lutibacter</taxon>
    </lineage>
</organism>
<dbReference type="InterPro" id="IPR027303">
    <property type="entry name" value="Gln_synth_gly_rich_site"/>
</dbReference>
<evidence type="ECO:0000313" key="6">
    <source>
        <dbReference type="Proteomes" id="UP000199595"/>
    </source>
</evidence>
<dbReference type="InterPro" id="IPR052725">
    <property type="entry name" value="GS_Type-3"/>
</dbReference>
<dbReference type="PROSITE" id="PS00181">
    <property type="entry name" value="GLNA_ATP"/>
    <property type="match status" value="1"/>
</dbReference>
<dbReference type="STRING" id="762486.SAMN05444411_1159"/>
<comment type="similarity">
    <text evidence="1 2">Belongs to the glutamine synthetase family.</text>
</comment>
<dbReference type="PANTHER" id="PTHR42974:SF1">
    <property type="entry name" value="TYPE-3 GLUTAMINE SYNTHETASE"/>
    <property type="match status" value="1"/>
</dbReference>
<dbReference type="InterPro" id="IPR008146">
    <property type="entry name" value="Gln_synth_cat_dom"/>
</dbReference>
<gene>
    <name evidence="5" type="ORF">SAMN05444411_1159</name>
</gene>
<dbReference type="Proteomes" id="UP000199595">
    <property type="component" value="Unassembled WGS sequence"/>
</dbReference>
<dbReference type="EMBL" id="FNNJ01000015">
    <property type="protein sequence ID" value="SDY04488.1"/>
    <property type="molecule type" value="Genomic_DNA"/>
</dbReference>
<dbReference type="Gene3D" id="3.30.590.10">
    <property type="entry name" value="Glutamine synthetase/guanido kinase, catalytic domain"/>
    <property type="match status" value="1"/>
</dbReference>
<dbReference type="OrthoDB" id="9807095at2"/>
<evidence type="ECO:0000256" key="1">
    <source>
        <dbReference type="PROSITE-ProRule" id="PRU01330"/>
    </source>
</evidence>
<proteinExistence type="inferred from homology"/>
<dbReference type="InterPro" id="IPR014746">
    <property type="entry name" value="Gln_synth/guanido_kin_cat_dom"/>
</dbReference>